<keyword evidence="1" id="KW-1133">Transmembrane helix</keyword>
<feature type="transmembrane region" description="Helical" evidence="1">
    <location>
        <begin position="98"/>
        <end position="120"/>
    </location>
</feature>
<evidence type="ECO:0000313" key="3">
    <source>
        <dbReference type="EMBL" id="RDY69903.1"/>
    </source>
</evidence>
<gene>
    <name evidence="3" type="ORF">DXT76_16135</name>
</gene>
<evidence type="ECO:0000313" key="4">
    <source>
        <dbReference type="Proteomes" id="UP000257032"/>
    </source>
</evidence>
<evidence type="ECO:0000256" key="1">
    <source>
        <dbReference type="SAM" id="Phobius"/>
    </source>
</evidence>
<keyword evidence="2" id="KW-0732">Signal</keyword>
<proteinExistence type="predicted"/>
<accession>A0A3D8VKT9</accession>
<dbReference type="InterPro" id="IPR025440">
    <property type="entry name" value="DUF4306"/>
</dbReference>
<dbReference type="Proteomes" id="UP000257032">
    <property type="component" value="Unassembled WGS sequence"/>
</dbReference>
<sequence>MRVLVQYVAALCTFLFSTVAALYEGSEIKDHPFEWRSSAVFSQWVHGEVKTSSDILVVDYLVYAAKFKPFFPLLLLLGLLYLIALSGVVLFHKRKFSLMMYFGVWAVMLLLAAFFTFPAHSLGMKMISIVFITSGTASGLAASLLYLIHKKEGVVVWGH</sequence>
<feature type="chain" id="PRO_5039076870" evidence="2">
    <location>
        <begin position="22"/>
        <end position="159"/>
    </location>
</feature>
<organism evidence="3 4">
    <name type="scientific">Halobacillus trueperi</name>
    <dbReference type="NCBI Taxonomy" id="156205"/>
    <lineage>
        <taxon>Bacteria</taxon>
        <taxon>Bacillati</taxon>
        <taxon>Bacillota</taxon>
        <taxon>Bacilli</taxon>
        <taxon>Bacillales</taxon>
        <taxon>Bacillaceae</taxon>
        <taxon>Halobacillus</taxon>
    </lineage>
</organism>
<name>A0A3D8VKT9_9BACI</name>
<dbReference type="EMBL" id="QTLC01000057">
    <property type="protein sequence ID" value="RDY69903.1"/>
    <property type="molecule type" value="Genomic_DNA"/>
</dbReference>
<comment type="caution">
    <text evidence="3">The sequence shown here is derived from an EMBL/GenBank/DDBJ whole genome shotgun (WGS) entry which is preliminary data.</text>
</comment>
<dbReference type="AlphaFoldDB" id="A0A3D8VKT9"/>
<keyword evidence="1" id="KW-0812">Transmembrane</keyword>
<feature type="signal peptide" evidence="2">
    <location>
        <begin position="1"/>
        <end position="21"/>
    </location>
</feature>
<evidence type="ECO:0000256" key="2">
    <source>
        <dbReference type="SAM" id="SignalP"/>
    </source>
</evidence>
<dbReference type="Pfam" id="PF14154">
    <property type="entry name" value="DUF4306"/>
    <property type="match status" value="1"/>
</dbReference>
<protein>
    <submittedName>
        <fullName evidence="3">DUF4306 domain-containing protein</fullName>
    </submittedName>
</protein>
<reference evidence="3 4" key="1">
    <citation type="submission" date="2018-08" db="EMBL/GenBank/DDBJ databases">
        <title>Genome sequence of strict halophilic Halobacillus trueperi SS1 isolated from Lunsu, a salty water body of North West Himalayas.</title>
        <authorList>
            <person name="Gupta S."/>
            <person name="Sharma P."/>
            <person name="Dev K."/>
            <person name="Baumler D."/>
            <person name="Sourirajan A."/>
        </authorList>
    </citation>
    <scope>NUCLEOTIDE SEQUENCE [LARGE SCALE GENOMIC DNA]</scope>
    <source>
        <strain evidence="3 4">SS1</strain>
    </source>
</reference>
<keyword evidence="1" id="KW-0472">Membrane</keyword>
<feature type="transmembrane region" description="Helical" evidence="1">
    <location>
        <begin position="70"/>
        <end position="91"/>
    </location>
</feature>
<feature type="transmembrane region" description="Helical" evidence="1">
    <location>
        <begin position="126"/>
        <end position="148"/>
    </location>
</feature>
<dbReference type="RefSeq" id="WP_115894779.1">
    <property type="nucleotide sequence ID" value="NZ_QTLC01000057.1"/>
</dbReference>